<dbReference type="PROSITE" id="PS50928">
    <property type="entry name" value="ABC_TM1"/>
    <property type="match status" value="1"/>
</dbReference>
<evidence type="ECO:0000256" key="2">
    <source>
        <dbReference type="ARBA" id="ARBA00022448"/>
    </source>
</evidence>
<comment type="similarity">
    <text evidence="7">Belongs to the binding-protein-dependent transport system permease family.</text>
</comment>
<keyword evidence="2 7" id="KW-0813">Transport</keyword>
<dbReference type="RefSeq" id="WP_109307415.1">
    <property type="nucleotide sequence ID" value="NZ_QFVR01000035.1"/>
</dbReference>
<protein>
    <submittedName>
        <fullName evidence="9">Diguanylate cyclase</fullName>
    </submittedName>
</protein>
<keyword evidence="3" id="KW-1003">Cell membrane</keyword>
<dbReference type="OrthoDB" id="9797472at2"/>
<dbReference type="Gene3D" id="1.10.3720.10">
    <property type="entry name" value="MetI-like"/>
    <property type="match status" value="1"/>
</dbReference>
<feature type="transmembrane region" description="Helical" evidence="7">
    <location>
        <begin position="172"/>
        <end position="191"/>
    </location>
</feature>
<dbReference type="AlphaFoldDB" id="A0A2U3AFS3"/>
<keyword evidence="4 7" id="KW-0812">Transmembrane</keyword>
<dbReference type="InterPro" id="IPR035906">
    <property type="entry name" value="MetI-like_sf"/>
</dbReference>
<feature type="transmembrane region" description="Helical" evidence="7">
    <location>
        <begin position="148"/>
        <end position="166"/>
    </location>
</feature>
<feature type="transmembrane region" description="Helical" evidence="7">
    <location>
        <begin position="222"/>
        <end position="243"/>
    </location>
</feature>
<comment type="caution">
    <text evidence="9">The sequence shown here is derived from an EMBL/GenBank/DDBJ whole genome shotgun (WGS) entry which is preliminary data.</text>
</comment>
<name>A0A2U3AFS3_9BACL</name>
<dbReference type="SUPFAM" id="SSF161098">
    <property type="entry name" value="MetI-like"/>
    <property type="match status" value="1"/>
</dbReference>
<evidence type="ECO:0000259" key="8">
    <source>
        <dbReference type="PROSITE" id="PS50928"/>
    </source>
</evidence>
<dbReference type="Pfam" id="PF12911">
    <property type="entry name" value="OppC_N"/>
    <property type="match status" value="1"/>
</dbReference>
<dbReference type="InterPro" id="IPR000515">
    <property type="entry name" value="MetI-like"/>
</dbReference>
<proteinExistence type="inferred from homology"/>
<dbReference type="GO" id="GO:0055085">
    <property type="term" value="P:transmembrane transport"/>
    <property type="evidence" value="ECO:0007669"/>
    <property type="project" value="InterPro"/>
</dbReference>
<reference evidence="9 10" key="1">
    <citation type="submission" date="2018-05" db="EMBL/GenBank/DDBJ databases">
        <title>Kurthia sibirica genome sequence.</title>
        <authorList>
            <person name="Maclea K.S."/>
            <person name="Goen A.E."/>
        </authorList>
    </citation>
    <scope>NUCLEOTIDE SEQUENCE [LARGE SCALE GENOMIC DNA]</scope>
    <source>
        <strain evidence="9 10">ATCC 49154</strain>
    </source>
</reference>
<dbReference type="PANTHER" id="PTHR43386">
    <property type="entry name" value="OLIGOPEPTIDE TRANSPORT SYSTEM PERMEASE PROTEIN APPC"/>
    <property type="match status" value="1"/>
</dbReference>
<evidence type="ECO:0000256" key="7">
    <source>
        <dbReference type="RuleBase" id="RU363032"/>
    </source>
</evidence>
<evidence type="ECO:0000256" key="3">
    <source>
        <dbReference type="ARBA" id="ARBA00022475"/>
    </source>
</evidence>
<evidence type="ECO:0000256" key="6">
    <source>
        <dbReference type="ARBA" id="ARBA00023136"/>
    </source>
</evidence>
<dbReference type="PANTHER" id="PTHR43386:SF22">
    <property type="entry name" value="OLIGOPEPTIDE TRANSPORT SYSTEM PERMEASE PROTEIN OPPC"/>
    <property type="match status" value="1"/>
</dbReference>
<accession>A0A2U3AFS3</accession>
<dbReference type="Proteomes" id="UP000245938">
    <property type="component" value="Unassembled WGS sequence"/>
</dbReference>
<organism evidence="9 10">
    <name type="scientific">Kurthia sibirica</name>
    <dbReference type="NCBI Taxonomy" id="202750"/>
    <lineage>
        <taxon>Bacteria</taxon>
        <taxon>Bacillati</taxon>
        <taxon>Bacillota</taxon>
        <taxon>Bacilli</taxon>
        <taxon>Bacillales</taxon>
        <taxon>Caryophanaceae</taxon>
        <taxon>Kurthia</taxon>
    </lineage>
</organism>
<evidence type="ECO:0000256" key="1">
    <source>
        <dbReference type="ARBA" id="ARBA00004651"/>
    </source>
</evidence>
<gene>
    <name evidence="9" type="ORF">DEX24_16145</name>
</gene>
<keyword evidence="5 7" id="KW-1133">Transmembrane helix</keyword>
<feature type="transmembrane region" description="Helical" evidence="7">
    <location>
        <begin position="111"/>
        <end position="136"/>
    </location>
</feature>
<keyword evidence="6 7" id="KW-0472">Membrane</keyword>
<comment type="subcellular location">
    <subcellularLocation>
        <location evidence="1 7">Cell membrane</location>
        <topology evidence="1 7">Multi-pass membrane protein</topology>
    </subcellularLocation>
</comment>
<evidence type="ECO:0000256" key="5">
    <source>
        <dbReference type="ARBA" id="ARBA00022989"/>
    </source>
</evidence>
<evidence type="ECO:0000313" key="10">
    <source>
        <dbReference type="Proteomes" id="UP000245938"/>
    </source>
</evidence>
<dbReference type="InterPro" id="IPR050366">
    <property type="entry name" value="BP-dependent_transpt_permease"/>
</dbReference>
<evidence type="ECO:0000313" key="9">
    <source>
        <dbReference type="EMBL" id="PWI23393.1"/>
    </source>
</evidence>
<keyword evidence="10" id="KW-1185">Reference proteome</keyword>
<feature type="transmembrane region" description="Helical" evidence="7">
    <location>
        <begin position="49"/>
        <end position="70"/>
    </location>
</feature>
<evidence type="ECO:0000256" key="4">
    <source>
        <dbReference type="ARBA" id="ARBA00022692"/>
    </source>
</evidence>
<feature type="transmembrane region" description="Helical" evidence="7">
    <location>
        <begin position="280"/>
        <end position="301"/>
    </location>
</feature>
<feature type="domain" description="ABC transmembrane type-1" evidence="8">
    <location>
        <begin position="109"/>
        <end position="298"/>
    </location>
</feature>
<dbReference type="GO" id="GO:0005886">
    <property type="term" value="C:plasma membrane"/>
    <property type="evidence" value="ECO:0007669"/>
    <property type="project" value="UniProtKB-SubCell"/>
</dbReference>
<dbReference type="Pfam" id="PF00528">
    <property type="entry name" value="BPD_transp_1"/>
    <property type="match status" value="1"/>
</dbReference>
<dbReference type="EMBL" id="QFVR01000035">
    <property type="protein sequence ID" value="PWI23393.1"/>
    <property type="molecule type" value="Genomic_DNA"/>
</dbReference>
<dbReference type="InterPro" id="IPR025966">
    <property type="entry name" value="OppC_N"/>
</dbReference>
<sequence length="311" mass="33949">MTQKTREIPKVAQEKFKRVGGNSSASEVLAEKSVSFWKEVWLRFSHNKLAIIGLIIIAIVALMAIFVPWLSPYKYSDVLGNFNHAPSAKNWFGTDDLGRDVFTRVWYGARISLFIGLSAAIIDLIIGVAWGSIAGLAGGRVDDIMMRIADVLTAVPYLLVVIILLVVMQPGLLPMIIALSITGWVNMARIVRGEVLSIKNQEYVLAARTLGGRTGHLIMRHLVPNALGAIIVTMTLTIPSAIFTESFLSYIGLGVSQPQASWGTMASEGNNAIDTAPWRLIFPALFISVTIFAFNAIGDGLRDALDPKLRK</sequence>
<dbReference type="CDD" id="cd06261">
    <property type="entry name" value="TM_PBP2"/>
    <property type="match status" value="1"/>
</dbReference>